<evidence type="ECO:0000256" key="4">
    <source>
        <dbReference type="ARBA" id="ARBA00022840"/>
    </source>
</evidence>
<dbReference type="PANTHER" id="PTHR42711">
    <property type="entry name" value="ABC TRANSPORTER ATP-BINDING PROTEIN"/>
    <property type="match status" value="1"/>
</dbReference>
<evidence type="ECO:0000256" key="2">
    <source>
        <dbReference type="ARBA" id="ARBA00022448"/>
    </source>
</evidence>
<comment type="subcellular location">
    <subcellularLocation>
        <location evidence="1">Cell membrane</location>
        <topology evidence="1">Peripheral membrane protein</topology>
    </subcellularLocation>
</comment>
<proteinExistence type="predicted"/>
<dbReference type="AlphaFoldDB" id="A0A849A7D4"/>
<sequence length="256" mass="27229">MSSSAPPAISARAVTKSFGRLSVLRGMDLEVRRGEVVGLLGPNGAGKSTLVGAIAGVVPGTGGTILVENLDPSRQRDGVSRVLGVQLQHPVFHEALTVREILSIYSRFYPRPWPVADLLATVGLTEQAGTRSGRLSGGQHQRLALATALIGRTPVLVLDEFTAGLDPYARERMWRCIEHLRAQGTSILIVSHSMDEVERLCDRIVVMRSGRVVADASAPELIAKARTNDARVATLTEAYLSLTGAGSSDGTGGEQR</sequence>
<evidence type="ECO:0000256" key="3">
    <source>
        <dbReference type="ARBA" id="ARBA00022741"/>
    </source>
</evidence>
<keyword evidence="8" id="KW-1185">Reference proteome</keyword>
<evidence type="ECO:0000313" key="7">
    <source>
        <dbReference type="EMBL" id="NNG35018.1"/>
    </source>
</evidence>
<dbReference type="GO" id="GO:0005886">
    <property type="term" value="C:plasma membrane"/>
    <property type="evidence" value="ECO:0007669"/>
    <property type="project" value="UniProtKB-SubCell"/>
</dbReference>
<dbReference type="GO" id="GO:0016887">
    <property type="term" value="F:ATP hydrolysis activity"/>
    <property type="evidence" value="ECO:0007669"/>
    <property type="project" value="InterPro"/>
</dbReference>
<dbReference type="PANTHER" id="PTHR42711:SF16">
    <property type="entry name" value="ABC TRANSPORTER ATP-BINDING PROTEIN"/>
    <property type="match status" value="1"/>
</dbReference>
<comment type="caution">
    <text evidence="7">The sequence shown here is derived from an EMBL/GenBank/DDBJ whole genome shotgun (WGS) entry which is preliminary data.</text>
</comment>
<keyword evidence="4 7" id="KW-0067">ATP-binding</keyword>
<dbReference type="InterPro" id="IPR027417">
    <property type="entry name" value="P-loop_NTPase"/>
</dbReference>
<reference evidence="7 8" key="1">
    <citation type="submission" date="2020-05" db="EMBL/GenBank/DDBJ databases">
        <title>Nakamurella sp. DB0629 isolated from air conditioner.</title>
        <authorList>
            <person name="Kim D.H."/>
            <person name="Kim D.-U."/>
        </authorList>
    </citation>
    <scope>NUCLEOTIDE SEQUENCE [LARGE SCALE GENOMIC DNA]</scope>
    <source>
        <strain evidence="7 8">DB0629</strain>
    </source>
</reference>
<name>A0A849A7D4_9ACTN</name>
<dbReference type="InterPro" id="IPR050763">
    <property type="entry name" value="ABC_transporter_ATP-binding"/>
</dbReference>
<evidence type="ECO:0000256" key="1">
    <source>
        <dbReference type="ARBA" id="ARBA00004202"/>
    </source>
</evidence>
<dbReference type="Pfam" id="PF00005">
    <property type="entry name" value="ABC_tran"/>
    <property type="match status" value="1"/>
</dbReference>
<evidence type="ECO:0000256" key="5">
    <source>
        <dbReference type="ARBA" id="ARBA00023251"/>
    </source>
</evidence>
<dbReference type="SMART" id="SM00382">
    <property type="entry name" value="AAA"/>
    <property type="match status" value="1"/>
</dbReference>
<gene>
    <name evidence="7" type="ORF">HKD39_04675</name>
</gene>
<dbReference type="GO" id="GO:0005524">
    <property type="term" value="F:ATP binding"/>
    <property type="evidence" value="ECO:0007669"/>
    <property type="project" value="UniProtKB-KW"/>
</dbReference>
<evidence type="ECO:0000313" key="8">
    <source>
        <dbReference type="Proteomes" id="UP000562984"/>
    </source>
</evidence>
<accession>A0A849A7D4</accession>
<feature type="domain" description="ABC transporter" evidence="6">
    <location>
        <begin position="9"/>
        <end position="234"/>
    </location>
</feature>
<dbReference type="Gene3D" id="3.40.50.300">
    <property type="entry name" value="P-loop containing nucleotide triphosphate hydrolases"/>
    <property type="match status" value="1"/>
</dbReference>
<dbReference type="CDD" id="cd03230">
    <property type="entry name" value="ABC_DR_subfamily_A"/>
    <property type="match status" value="1"/>
</dbReference>
<dbReference type="SUPFAM" id="SSF52540">
    <property type="entry name" value="P-loop containing nucleoside triphosphate hydrolases"/>
    <property type="match status" value="1"/>
</dbReference>
<dbReference type="EMBL" id="JABEND010000002">
    <property type="protein sequence ID" value="NNG35018.1"/>
    <property type="molecule type" value="Genomic_DNA"/>
</dbReference>
<protein>
    <submittedName>
        <fullName evidence="7">ABC transporter ATP-binding protein</fullName>
    </submittedName>
</protein>
<keyword evidence="3" id="KW-0547">Nucleotide-binding</keyword>
<keyword evidence="5" id="KW-0046">Antibiotic resistance</keyword>
<evidence type="ECO:0000259" key="6">
    <source>
        <dbReference type="PROSITE" id="PS50893"/>
    </source>
</evidence>
<keyword evidence="2" id="KW-0813">Transport</keyword>
<dbReference type="InterPro" id="IPR003593">
    <property type="entry name" value="AAA+_ATPase"/>
</dbReference>
<organism evidence="7 8">
    <name type="scientific">Nakamurella aerolata</name>
    <dbReference type="NCBI Taxonomy" id="1656892"/>
    <lineage>
        <taxon>Bacteria</taxon>
        <taxon>Bacillati</taxon>
        <taxon>Actinomycetota</taxon>
        <taxon>Actinomycetes</taxon>
        <taxon>Nakamurellales</taxon>
        <taxon>Nakamurellaceae</taxon>
        <taxon>Nakamurella</taxon>
    </lineage>
</organism>
<dbReference type="PROSITE" id="PS50893">
    <property type="entry name" value="ABC_TRANSPORTER_2"/>
    <property type="match status" value="1"/>
</dbReference>
<dbReference type="InterPro" id="IPR003439">
    <property type="entry name" value="ABC_transporter-like_ATP-bd"/>
</dbReference>
<dbReference type="Proteomes" id="UP000562984">
    <property type="component" value="Unassembled WGS sequence"/>
</dbReference>
<dbReference type="GO" id="GO:0046677">
    <property type="term" value="P:response to antibiotic"/>
    <property type="evidence" value="ECO:0007669"/>
    <property type="project" value="UniProtKB-KW"/>
</dbReference>
<dbReference type="RefSeq" id="WP_171198660.1">
    <property type="nucleotide sequence ID" value="NZ_JABEND010000002.1"/>
</dbReference>